<sequence>MLVHCLEVTSPSHGTPSAPRSFLVRFLGAEKELNFIPLSSELALLLPYHDIITFAMFGPAVTNVLDKAKHASSPLATKTYPSHPVLEYRTPAERGSGTISVYFLPYWKANDVPTHKRLDALVACDTGFELLQLMEQRPQHRLSTLHSIRCHRVLREFSGGSTGQFIPLTRAKCVADVYEDAEFVEWVFSRCKYRRMRAQLGFLQEWPLPEHLKGQVMAYIDRMEDMGVVEGTLVVMDIDH</sequence>
<dbReference type="OrthoDB" id="432970at2759"/>
<evidence type="ECO:0000313" key="2">
    <source>
        <dbReference type="EMBL" id="ESK96262.1"/>
    </source>
</evidence>
<evidence type="ECO:0000313" key="3">
    <source>
        <dbReference type="Proteomes" id="UP000017559"/>
    </source>
</evidence>
<reference evidence="2 3" key="1">
    <citation type="journal article" date="2014" name="BMC Genomics">
        <title>Genome and secretome analysis of the hemibiotrophic fungal pathogen, Moniliophthora roreri, which causes frosty pod rot disease of cacao: mechanisms of the biotrophic and necrotrophic phases.</title>
        <authorList>
            <person name="Meinhardt L.W."/>
            <person name="Costa G.G.L."/>
            <person name="Thomazella D.P.T."/>
            <person name="Teixeira P.J.P.L."/>
            <person name="Carazzolle M.F."/>
            <person name="Schuster S.C."/>
            <person name="Carlson J.E."/>
            <person name="Guiltinan M.J."/>
            <person name="Mieczkowski P."/>
            <person name="Farmer A."/>
            <person name="Ramaraj T."/>
            <person name="Crozier J."/>
            <person name="Davis R.E."/>
            <person name="Shao J."/>
            <person name="Melnick R.L."/>
            <person name="Pereira G.A.G."/>
            <person name="Bailey B.A."/>
        </authorList>
    </citation>
    <scope>NUCLEOTIDE SEQUENCE [LARGE SCALE GENOMIC DNA]</scope>
    <source>
        <strain evidence="2 3">MCA 2997</strain>
    </source>
</reference>
<dbReference type="AlphaFoldDB" id="V2XRA6"/>
<dbReference type="HOGENOM" id="CLU_1156656_0_0_1"/>
<proteinExistence type="predicted"/>
<dbReference type="EMBL" id="AWSO01000051">
    <property type="protein sequence ID" value="ESK96262.1"/>
    <property type="molecule type" value="Genomic_DNA"/>
</dbReference>
<keyword evidence="3" id="KW-1185">Reference proteome</keyword>
<feature type="domain" description="Mitochondrial splicing suppressor 51-like C-terminal" evidence="1">
    <location>
        <begin position="8"/>
        <end position="129"/>
    </location>
</feature>
<gene>
    <name evidence="2" type="ORF">Moror_7173</name>
</gene>
<evidence type="ECO:0000259" key="1">
    <source>
        <dbReference type="Pfam" id="PF20179"/>
    </source>
</evidence>
<comment type="caution">
    <text evidence="2">The sequence shown here is derived from an EMBL/GenBank/DDBJ whole genome shotgun (WGS) entry which is preliminary data.</text>
</comment>
<protein>
    <recommendedName>
        <fullName evidence="1">Mitochondrial splicing suppressor 51-like C-terminal domain-containing protein</fullName>
    </recommendedName>
</protein>
<name>V2XRA6_MONRO</name>
<dbReference type="Pfam" id="PF20179">
    <property type="entry name" value="MSS51_C"/>
    <property type="match status" value="1"/>
</dbReference>
<dbReference type="Proteomes" id="UP000017559">
    <property type="component" value="Unassembled WGS sequence"/>
</dbReference>
<organism evidence="2 3">
    <name type="scientific">Moniliophthora roreri (strain MCA 2997)</name>
    <name type="common">Cocoa frosty pod rot fungus</name>
    <name type="synonym">Crinipellis roreri</name>
    <dbReference type="NCBI Taxonomy" id="1381753"/>
    <lineage>
        <taxon>Eukaryota</taxon>
        <taxon>Fungi</taxon>
        <taxon>Dikarya</taxon>
        <taxon>Basidiomycota</taxon>
        <taxon>Agaricomycotina</taxon>
        <taxon>Agaricomycetes</taxon>
        <taxon>Agaricomycetidae</taxon>
        <taxon>Agaricales</taxon>
        <taxon>Marasmiineae</taxon>
        <taxon>Marasmiaceae</taxon>
        <taxon>Moniliophthora</taxon>
    </lineage>
</organism>
<accession>V2XRA6</accession>
<dbReference type="KEGG" id="mrr:Moror_7173"/>
<dbReference type="InterPro" id="IPR046824">
    <property type="entry name" value="Mss51-like_C"/>
</dbReference>